<feature type="transmembrane region" description="Helical" evidence="1">
    <location>
        <begin position="94"/>
        <end position="113"/>
    </location>
</feature>
<keyword evidence="1" id="KW-1133">Transmembrane helix</keyword>
<comment type="caution">
    <text evidence="2">The sequence shown here is derived from an EMBL/GenBank/DDBJ whole genome shotgun (WGS) entry which is preliminary data.</text>
</comment>
<evidence type="ECO:0000313" key="3">
    <source>
        <dbReference type="EMBL" id="TDX92919.1"/>
    </source>
</evidence>
<keyword evidence="1" id="KW-0472">Membrane</keyword>
<proteinExistence type="predicted"/>
<dbReference type="Proteomes" id="UP000295709">
    <property type="component" value="Unassembled WGS sequence"/>
</dbReference>
<dbReference type="AlphaFoldDB" id="A0A3N0VYN1"/>
<gene>
    <name evidence="3" type="ORF">BCF50_1862</name>
    <name evidence="2" type="ORF">EGI05_11160</name>
</gene>
<keyword evidence="5" id="KW-1185">Reference proteome</keyword>
<evidence type="ECO:0000313" key="2">
    <source>
        <dbReference type="EMBL" id="ROH97904.1"/>
    </source>
</evidence>
<reference evidence="2 4" key="1">
    <citation type="submission" date="2018-11" db="EMBL/GenBank/DDBJ databases">
        <title>Proposal to divide the Flavobacteriaceae and reorganize its genera based on Amino Acid Identity values calculated from whole genome sequences.</title>
        <authorList>
            <person name="Nicholson A.C."/>
            <person name="Gulvik C.A."/>
            <person name="Whitney A.M."/>
            <person name="Humrighouse B.W."/>
            <person name="Bell M."/>
            <person name="Holmes B."/>
            <person name="Steigerwalt A."/>
            <person name="Villarma A."/>
            <person name="Sheth M."/>
            <person name="Batra D."/>
            <person name="Pryor J."/>
            <person name="Bernardet J.-F."/>
            <person name="Hugo C."/>
            <person name="Kampfer P."/>
            <person name="Newman J."/>
            <person name="Mcquiston J.R."/>
        </authorList>
    </citation>
    <scope>NUCLEOTIDE SEQUENCE [LARGE SCALE GENOMIC DNA]</scope>
    <source>
        <strain evidence="2 4">DSM 15235</strain>
    </source>
</reference>
<dbReference type="Proteomes" id="UP000269375">
    <property type="component" value="Unassembled WGS sequence"/>
</dbReference>
<dbReference type="EMBL" id="RJTX01000002">
    <property type="protein sequence ID" value="ROH97904.1"/>
    <property type="molecule type" value="Genomic_DNA"/>
</dbReference>
<keyword evidence="1" id="KW-0812">Transmembrane</keyword>
<organism evidence="2 4">
    <name type="scientific">Chryseobacterium daecheongense</name>
    <dbReference type="NCBI Taxonomy" id="192389"/>
    <lineage>
        <taxon>Bacteria</taxon>
        <taxon>Pseudomonadati</taxon>
        <taxon>Bacteroidota</taxon>
        <taxon>Flavobacteriia</taxon>
        <taxon>Flavobacteriales</taxon>
        <taxon>Weeksellaceae</taxon>
        <taxon>Chryseobacterium group</taxon>
        <taxon>Chryseobacterium</taxon>
    </lineage>
</organism>
<accession>A0A3N0VYN1</accession>
<feature type="transmembrane region" description="Helical" evidence="1">
    <location>
        <begin position="133"/>
        <end position="151"/>
    </location>
</feature>
<dbReference type="EMBL" id="SOQW01000002">
    <property type="protein sequence ID" value="TDX92919.1"/>
    <property type="molecule type" value="Genomic_DNA"/>
</dbReference>
<evidence type="ECO:0000256" key="1">
    <source>
        <dbReference type="SAM" id="Phobius"/>
    </source>
</evidence>
<protein>
    <submittedName>
        <fullName evidence="2">DUF2938 family protein</fullName>
    </submittedName>
</protein>
<name>A0A3N0VYN1_9FLAO</name>
<evidence type="ECO:0000313" key="4">
    <source>
        <dbReference type="Proteomes" id="UP000269375"/>
    </source>
</evidence>
<dbReference type="OrthoDB" id="9812539at2"/>
<reference evidence="3 5" key="2">
    <citation type="submission" date="2019-03" db="EMBL/GenBank/DDBJ databases">
        <title>Genomic Encyclopedia of Archaeal and Bacterial Type Strains, Phase II (KMG-II): from individual species to whole genera.</title>
        <authorList>
            <person name="Goeker M."/>
        </authorList>
    </citation>
    <scope>NUCLEOTIDE SEQUENCE [LARGE SCALE GENOMIC DNA]</scope>
    <source>
        <strain evidence="3 5">DSM 15235</strain>
    </source>
</reference>
<dbReference type="Pfam" id="PF11158">
    <property type="entry name" value="DUF2938"/>
    <property type="match status" value="1"/>
</dbReference>
<dbReference type="RefSeq" id="WP_123263102.1">
    <property type="nucleotide sequence ID" value="NZ_RJTX01000002.1"/>
</dbReference>
<dbReference type="InterPro" id="IPR021329">
    <property type="entry name" value="DUF2938"/>
</dbReference>
<sequence length="159" mass="17760">MKIIRKILLTGIVGTFSTDIWTIILKVFGVHSHGLLLVGQWIISHLSLSSQKELEGKALYLGWTAHYCLGMLFAFVPIALYGQKWLHRPTFATALITGLTTFMFSIFIIQPILNFGVAFSEYTGQPVILLKVALFHIVYCIGLYGTARIIANCPKTQKT</sequence>
<evidence type="ECO:0000313" key="5">
    <source>
        <dbReference type="Proteomes" id="UP000295709"/>
    </source>
</evidence>
<feature type="transmembrane region" description="Helical" evidence="1">
    <location>
        <begin position="63"/>
        <end position="82"/>
    </location>
</feature>